<gene>
    <name evidence="16" type="ORF">RDWZM_005171</name>
</gene>
<feature type="domain" description="P-type ATPase A" evidence="14">
    <location>
        <begin position="216"/>
        <end position="333"/>
    </location>
</feature>
<dbReference type="AlphaFoldDB" id="A0A9Q0M5S7"/>
<evidence type="ECO:0000256" key="4">
    <source>
        <dbReference type="ARBA" id="ARBA00022692"/>
    </source>
</evidence>
<dbReference type="GO" id="GO:0016020">
    <property type="term" value="C:membrane"/>
    <property type="evidence" value="ECO:0007669"/>
    <property type="project" value="UniProtKB-SubCell"/>
</dbReference>
<feature type="transmembrane region" description="Helical" evidence="13">
    <location>
        <begin position="847"/>
        <end position="869"/>
    </location>
</feature>
<dbReference type="GO" id="GO:0005524">
    <property type="term" value="F:ATP binding"/>
    <property type="evidence" value="ECO:0007669"/>
    <property type="project" value="UniProtKB-KW"/>
</dbReference>
<sequence>MTTAKEYSSFSVETELIAGDDDRLKIYGYRVNICKQLLTWLFIDKYGQKFVESIYVHEAGKGKNDDHVILYPRPNGRFDHVKSIRCLENRKTKYFWNIDEQRFEKLIGFDYGTINCGRLFEQQSGLNDDEHKQRLDLYGSNVIEIRIESVLKILFTEVLNPFYIYQFFTIGFWMADEYYYYASYILFMSFISLSLTTYQIRVNQRRLKEKMYGISMVTVYRNGQKVTTDSSQLVPGDVILLNQQSGTMFPCDSVLLSGEVIVNESMLTGESNPVTKTPIRDDKNHLFNHTKDSKHILYCGTSVIQIRQLDNELPRAIVIRTNFQSFKGELVKTILFPKPIDFKFSRHINHFLIAMSIIALSGFIYTVTMKIRQNDSIDEILFKAIDLITIVVPPELPAALTIATIFVDKRLRGRKIFCMSPKAINISGCVDCVCFDKTGTLTEDSVDLHEIVHSSNGKFMEPIKDSTMLDTNDTLLRSLAVCHSIKLLDNSFIGDDLEIKLFNWTGWQLMEPNETSSTYGYTIPAFVMIDDQNVAILKQFPFTSSAARMSVIVSNMKQNVVGDEFEFFIKGAPETIIPLCHPKTVPSDFTIKLNEYTRKSYRVLAVAHKQFSKITNEELESRTMESYENDLTFLGLIIVRNMLKESTIEAIDSLNRANIRLVMITGDNIMTALSVGQECGIIKNGDDVAVLEMASHSTSKPTFQWSLYKETSENSINYKTNDYPIEMNSGLNENYKLAITGPAFKLFREHYPELIPQFMVRGTIFARMAPEQKQQLVEMLQSVGYYVAMCGDGANDASALKIAHCGISLADTEASVASAFTSLTGQISCVVDLLREGRASLVSVFGIVRYMACYNIVTFLAICILYYYHSALTDIQNLYQDVAIISVYIFMFGRSHPHDTLSPIRPPTSLIGISQFSSIILQLSLVAIFQFGTLNYLHSFPWYKSHNITGDFHEDDSEYKCHDNYAMFFIQIFQYITLVIVFSKGIPYRRPFYKNRWLTLAIVITTIVTTFILVTPETPIPWIGNFFELDTNNIPQSFRWSLIAFSIIHFVIALLLEVSRQTMFVSII</sequence>
<dbReference type="GO" id="GO:0019829">
    <property type="term" value="F:ATPase-coupled monoatomic cation transmembrane transporter activity"/>
    <property type="evidence" value="ECO:0007669"/>
    <property type="project" value="TreeGrafter"/>
</dbReference>
<keyword evidence="7" id="KW-0067">ATP-binding</keyword>
<evidence type="ECO:0000259" key="14">
    <source>
        <dbReference type="Pfam" id="PF00122"/>
    </source>
</evidence>
<dbReference type="InterPro" id="IPR004014">
    <property type="entry name" value="ATPase_P-typ_cation-transptr_N"/>
</dbReference>
<dbReference type="NCBIfam" id="TIGR01494">
    <property type="entry name" value="ATPase_P-type"/>
    <property type="match status" value="3"/>
</dbReference>
<dbReference type="Gene3D" id="3.40.1110.10">
    <property type="entry name" value="Calcium-transporting ATPase, cytoplasmic domain N"/>
    <property type="match status" value="1"/>
</dbReference>
<keyword evidence="11 13" id="KW-0472">Membrane</keyword>
<feature type="transmembrane region" description="Helical" evidence="13">
    <location>
        <begin position="181"/>
        <end position="200"/>
    </location>
</feature>
<dbReference type="InterPro" id="IPR023214">
    <property type="entry name" value="HAD_sf"/>
</dbReference>
<evidence type="ECO:0000256" key="8">
    <source>
        <dbReference type="ARBA" id="ARBA00022842"/>
    </source>
</evidence>
<dbReference type="OMA" id="CGDGQND"/>
<feature type="transmembrane region" description="Helical" evidence="13">
    <location>
        <begin position="153"/>
        <end position="175"/>
    </location>
</feature>
<keyword evidence="8" id="KW-0460">Magnesium</keyword>
<evidence type="ECO:0000313" key="17">
    <source>
        <dbReference type="Proteomes" id="UP001142055"/>
    </source>
</evidence>
<dbReference type="Pfam" id="PF00690">
    <property type="entry name" value="Cation_ATPase_N"/>
    <property type="match status" value="1"/>
</dbReference>
<dbReference type="PRINTS" id="PR00119">
    <property type="entry name" value="CATATPASE"/>
</dbReference>
<feature type="transmembrane region" description="Helical" evidence="13">
    <location>
        <begin position="1038"/>
        <end position="1056"/>
    </location>
</feature>
<feature type="transmembrane region" description="Helical" evidence="13">
    <location>
        <begin position="913"/>
        <end position="932"/>
    </location>
</feature>
<comment type="similarity">
    <text evidence="2">Belongs to the cation transport ATPase (P-type) (TC 3.A.3) family. Type V subfamily.</text>
</comment>
<evidence type="ECO:0000256" key="12">
    <source>
        <dbReference type="ARBA" id="ARBA00049360"/>
    </source>
</evidence>
<organism evidence="16 17">
    <name type="scientific">Blomia tropicalis</name>
    <name type="common">Mite</name>
    <dbReference type="NCBI Taxonomy" id="40697"/>
    <lineage>
        <taxon>Eukaryota</taxon>
        <taxon>Metazoa</taxon>
        <taxon>Ecdysozoa</taxon>
        <taxon>Arthropoda</taxon>
        <taxon>Chelicerata</taxon>
        <taxon>Arachnida</taxon>
        <taxon>Acari</taxon>
        <taxon>Acariformes</taxon>
        <taxon>Sarcoptiformes</taxon>
        <taxon>Astigmata</taxon>
        <taxon>Glycyphagoidea</taxon>
        <taxon>Echimyopodidae</taxon>
        <taxon>Blomia</taxon>
    </lineage>
</organism>
<evidence type="ECO:0000256" key="6">
    <source>
        <dbReference type="ARBA" id="ARBA00022741"/>
    </source>
</evidence>
<comment type="subcellular location">
    <subcellularLocation>
        <location evidence="1">Membrane</location>
        <topology evidence="1">Multi-pass membrane protein</topology>
    </subcellularLocation>
</comment>
<dbReference type="GO" id="GO:0140358">
    <property type="term" value="F:P-type transmembrane transporter activity"/>
    <property type="evidence" value="ECO:0007669"/>
    <property type="project" value="InterPro"/>
</dbReference>
<dbReference type="InterPro" id="IPR023298">
    <property type="entry name" value="ATPase_P-typ_TM_dom_sf"/>
</dbReference>
<feature type="transmembrane region" description="Helical" evidence="13">
    <location>
        <begin position="965"/>
        <end position="985"/>
    </location>
</feature>
<dbReference type="PRINTS" id="PR00121">
    <property type="entry name" value="NAKATPASE"/>
</dbReference>
<name>A0A9Q0M5S7_BLOTA</name>
<dbReference type="GO" id="GO:0016887">
    <property type="term" value="F:ATP hydrolysis activity"/>
    <property type="evidence" value="ECO:0007669"/>
    <property type="project" value="InterPro"/>
</dbReference>
<evidence type="ECO:0000259" key="15">
    <source>
        <dbReference type="Pfam" id="PF00690"/>
    </source>
</evidence>
<keyword evidence="6" id="KW-0547">Nucleotide-binding</keyword>
<reference evidence="16" key="1">
    <citation type="submission" date="2022-12" db="EMBL/GenBank/DDBJ databases">
        <title>Genome assemblies of Blomia tropicalis.</title>
        <authorList>
            <person name="Cui Y."/>
        </authorList>
    </citation>
    <scope>NUCLEOTIDE SEQUENCE</scope>
    <source>
        <tissue evidence="16">Adult mites</tissue>
    </source>
</reference>
<dbReference type="SUPFAM" id="SSF81660">
    <property type="entry name" value="Metal cation-transporting ATPase, ATP-binding domain N"/>
    <property type="match status" value="1"/>
</dbReference>
<keyword evidence="9" id="KW-1278">Translocase</keyword>
<evidence type="ECO:0000256" key="1">
    <source>
        <dbReference type="ARBA" id="ARBA00004141"/>
    </source>
</evidence>
<dbReference type="SUPFAM" id="SSF56784">
    <property type="entry name" value="HAD-like"/>
    <property type="match status" value="1"/>
</dbReference>
<dbReference type="PROSITE" id="PS00154">
    <property type="entry name" value="ATPASE_E1_E2"/>
    <property type="match status" value="1"/>
</dbReference>
<evidence type="ECO:0000256" key="13">
    <source>
        <dbReference type="SAM" id="Phobius"/>
    </source>
</evidence>
<accession>A0A9Q0M5S7</accession>
<dbReference type="InterPro" id="IPR044492">
    <property type="entry name" value="P_typ_ATPase_HD_dom"/>
</dbReference>
<comment type="catalytic activity">
    <reaction evidence="12">
        <text>ATP + H2O = ADP + phosphate + H(+)</text>
        <dbReference type="Rhea" id="RHEA:13065"/>
        <dbReference type="ChEBI" id="CHEBI:15377"/>
        <dbReference type="ChEBI" id="CHEBI:15378"/>
        <dbReference type="ChEBI" id="CHEBI:30616"/>
        <dbReference type="ChEBI" id="CHEBI:43474"/>
        <dbReference type="ChEBI" id="CHEBI:456216"/>
    </reaction>
</comment>
<dbReference type="NCBIfam" id="TIGR01657">
    <property type="entry name" value="P-ATPase-V"/>
    <property type="match status" value="1"/>
</dbReference>
<keyword evidence="4 13" id="KW-0812">Transmembrane</keyword>
<dbReference type="FunFam" id="3.40.50.1000:FF:000068">
    <property type="entry name" value="Cation-transporting ATPase"/>
    <property type="match status" value="1"/>
</dbReference>
<dbReference type="PANTHER" id="PTHR45630">
    <property type="entry name" value="CATION-TRANSPORTING ATPASE-RELATED"/>
    <property type="match status" value="1"/>
</dbReference>
<dbReference type="SFLD" id="SFLDF00027">
    <property type="entry name" value="p-type_atpase"/>
    <property type="match status" value="1"/>
</dbReference>
<dbReference type="PANTHER" id="PTHR45630:SF8">
    <property type="entry name" value="CATION-TRANSPORTING ATPASE"/>
    <property type="match status" value="1"/>
</dbReference>
<dbReference type="Pfam" id="PF00122">
    <property type="entry name" value="E1-E2_ATPase"/>
    <property type="match status" value="1"/>
</dbReference>
<dbReference type="InterPro" id="IPR023299">
    <property type="entry name" value="ATPase_P-typ_cyto_dom_N"/>
</dbReference>
<dbReference type="GO" id="GO:0046872">
    <property type="term" value="F:metal ion binding"/>
    <property type="evidence" value="ECO:0007669"/>
    <property type="project" value="UniProtKB-KW"/>
</dbReference>
<keyword evidence="5" id="KW-0479">Metal-binding</keyword>
<dbReference type="Proteomes" id="UP001142055">
    <property type="component" value="Chromosome 2"/>
</dbReference>
<dbReference type="FunFam" id="1.20.1110.10:FF:000023">
    <property type="entry name" value="Cation-transporting ATPase"/>
    <property type="match status" value="1"/>
</dbReference>
<dbReference type="SFLD" id="SFLDS00003">
    <property type="entry name" value="Haloacid_Dehalogenase"/>
    <property type="match status" value="1"/>
</dbReference>
<proteinExistence type="inferred from homology"/>
<evidence type="ECO:0000256" key="7">
    <source>
        <dbReference type="ARBA" id="ARBA00022840"/>
    </source>
</evidence>
<dbReference type="InterPro" id="IPR059000">
    <property type="entry name" value="ATPase_P-type_domA"/>
</dbReference>
<protein>
    <recommendedName>
        <fullName evidence="18">Cation-transporting ATPase</fullName>
    </recommendedName>
</protein>
<dbReference type="Pfam" id="PF13246">
    <property type="entry name" value="Cation_ATPase"/>
    <property type="match status" value="1"/>
</dbReference>
<dbReference type="InterPro" id="IPR008250">
    <property type="entry name" value="ATPase_P-typ_transduc_dom_A_sf"/>
</dbReference>
<evidence type="ECO:0000256" key="9">
    <source>
        <dbReference type="ARBA" id="ARBA00022967"/>
    </source>
</evidence>
<keyword evidence="17" id="KW-1185">Reference proteome</keyword>
<feature type="transmembrane region" description="Helical" evidence="13">
    <location>
        <begin position="997"/>
        <end position="1018"/>
    </location>
</feature>
<evidence type="ECO:0000256" key="5">
    <source>
        <dbReference type="ARBA" id="ARBA00022723"/>
    </source>
</evidence>
<feature type="domain" description="Cation-transporting P-type ATPase N-terminal" evidence="15">
    <location>
        <begin position="122"/>
        <end position="168"/>
    </location>
</feature>
<dbReference type="SUPFAM" id="SSF81653">
    <property type="entry name" value="Calcium ATPase, transduction domain A"/>
    <property type="match status" value="1"/>
</dbReference>
<dbReference type="Gene3D" id="3.40.50.1000">
    <property type="entry name" value="HAD superfamily/HAD-like"/>
    <property type="match status" value="1"/>
</dbReference>
<dbReference type="GO" id="GO:0015203">
    <property type="term" value="F:polyamine transmembrane transporter activity"/>
    <property type="evidence" value="ECO:0007669"/>
    <property type="project" value="TreeGrafter"/>
</dbReference>
<feature type="transmembrane region" description="Helical" evidence="13">
    <location>
        <begin position="348"/>
        <end position="367"/>
    </location>
</feature>
<evidence type="ECO:0008006" key="18">
    <source>
        <dbReference type="Google" id="ProtNLM"/>
    </source>
</evidence>
<feature type="transmembrane region" description="Helical" evidence="13">
    <location>
        <begin position="875"/>
        <end position="892"/>
    </location>
</feature>
<dbReference type="Gene3D" id="2.70.150.10">
    <property type="entry name" value="Calcium-transporting ATPase, cytoplasmic transduction domain A"/>
    <property type="match status" value="1"/>
</dbReference>
<dbReference type="EMBL" id="JAPWDV010000002">
    <property type="protein sequence ID" value="KAJ6219359.1"/>
    <property type="molecule type" value="Genomic_DNA"/>
</dbReference>
<dbReference type="InterPro" id="IPR001757">
    <property type="entry name" value="P_typ_ATPase"/>
</dbReference>
<evidence type="ECO:0000256" key="2">
    <source>
        <dbReference type="ARBA" id="ARBA00006000"/>
    </source>
</evidence>
<comment type="caution">
    <text evidence="16">The sequence shown here is derived from an EMBL/GenBank/DDBJ whole genome shotgun (WGS) entry which is preliminary data.</text>
</comment>
<evidence type="ECO:0000313" key="16">
    <source>
        <dbReference type="EMBL" id="KAJ6219359.1"/>
    </source>
</evidence>
<dbReference type="SFLD" id="SFLDG00002">
    <property type="entry name" value="C1.7:_P-type_atpase_like"/>
    <property type="match status" value="1"/>
</dbReference>
<evidence type="ECO:0000256" key="10">
    <source>
        <dbReference type="ARBA" id="ARBA00022989"/>
    </source>
</evidence>
<feature type="transmembrane region" description="Helical" evidence="13">
    <location>
        <begin position="387"/>
        <end position="407"/>
    </location>
</feature>
<keyword evidence="3" id="KW-0597">Phosphoprotein</keyword>
<dbReference type="GO" id="GO:0006874">
    <property type="term" value="P:intracellular calcium ion homeostasis"/>
    <property type="evidence" value="ECO:0007669"/>
    <property type="project" value="TreeGrafter"/>
</dbReference>
<keyword evidence="10 13" id="KW-1133">Transmembrane helix</keyword>
<dbReference type="Gene3D" id="1.20.1110.10">
    <property type="entry name" value="Calcium-transporting ATPase, transmembrane domain"/>
    <property type="match status" value="1"/>
</dbReference>
<evidence type="ECO:0000256" key="3">
    <source>
        <dbReference type="ARBA" id="ARBA00022553"/>
    </source>
</evidence>
<dbReference type="InterPro" id="IPR036412">
    <property type="entry name" value="HAD-like_sf"/>
</dbReference>
<dbReference type="InterPro" id="IPR018303">
    <property type="entry name" value="ATPase_P-typ_P_site"/>
</dbReference>
<evidence type="ECO:0000256" key="11">
    <source>
        <dbReference type="ARBA" id="ARBA00023136"/>
    </source>
</evidence>
<dbReference type="InterPro" id="IPR006544">
    <property type="entry name" value="P-type_TPase_V"/>
</dbReference>
<dbReference type="SUPFAM" id="SSF81665">
    <property type="entry name" value="Calcium ATPase, transmembrane domain M"/>
    <property type="match status" value="1"/>
</dbReference>